<evidence type="ECO:0000313" key="4">
    <source>
        <dbReference type="Proteomes" id="UP000070700"/>
    </source>
</evidence>
<keyword evidence="2" id="KW-0812">Transmembrane</keyword>
<dbReference type="InParanoid" id="A0A194XJK0"/>
<feature type="transmembrane region" description="Helical" evidence="2">
    <location>
        <begin position="27"/>
        <end position="49"/>
    </location>
</feature>
<keyword evidence="2" id="KW-1133">Transmembrane helix</keyword>
<dbReference type="Proteomes" id="UP000070700">
    <property type="component" value="Unassembled WGS sequence"/>
</dbReference>
<dbReference type="KEGG" id="psco:LY89DRAFT_439863"/>
<protein>
    <submittedName>
        <fullName evidence="3">Uncharacterized protein</fullName>
    </submittedName>
</protein>
<feature type="region of interest" description="Disordered" evidence="1">
    <location>
        <begin position="1"/>
        <end position="22"/>
    </location>
</feature>
<name>A0A194XJK0_MOLSC</name>
<dbReference type="GeneID" id="28817257"/>
<proteinExistence type="predicted"/>
<sequence length="73" mass="7967">MLLVPVRRDERRDSDHMGPEHNGRSNGLAIVLIGGFVIACLQIGLLSAAKVCPIVRFQLRDFDSVAFSMSGRG</sequence>
<dbReference type="AlphaFoldDB" id="A0A194XJK0"/>
<evidence type="ECO:0000256" key="1">
    <source>
        <dbReference type="SAM" id="MobiDB-lite"/>
    </source>
</evidence>
<keyword evidence="2" id="KW-0472">Membrane</keyword>
<evidence type="ECO:0000256" key="2">
    <source>
        <dbReference type="SAM" id="Phobius"/>
    </source>
</evidence>
<accession>A0A194XJK0</accession>
<dbReference type="EMBL" id="KQ947409">
    <property type="protein sequence ID" value="KUJ20306.1"/>
    <property type="molecule type" value="Genomic_DNA"/>
</dbReference>
<evidence type="ECO:0000313" key="3">
    <source>
        <dbReference type="EMBL" id="KUJ20306.1"/>
    </source>
</evidence>
<gene>
    <name evidence="3" type="ORF">LY89DRAFT_439863</name>
</gene>
<reference evidence="3 4" key="1">
    <citation type="submission" date="2015-10" db="EMBL/GenBank/DDBJ databases">
        <title>Full genome of DAOMC 229536 Phialocephala scopiformis, a fungal endophyte of spruce producing the potent anti-insectan compound rugulosin.</title>
        <authorList>
            <consortium name="DOE Joint Genome Institute"/>
            <person name="Walker A.K."/>
            <person name="Frasz S.L."/>
            <person name="Seifert K.A."/>
            <person name="Miller J.D."/>
            <person name="Mondo S.J."/>
            <person name="Labutti K."/>
            <person name="Lipzen A."/>
            <person name="Dockter R."/>
            <person name="Kennedy M."/>
            <person name="Grigoriev I.V."/>
            <person name="Spatafora J.W."/>
        </authorList>
    </citation>
    <scope>NUCLEOTIDE SEQUENCE [LARGE SCALE GENOMIC DNA]</scope>
    <source>
        <strain evidence="3 4">CBS 120377</strain>
    </source>
</reference>
<dbReference type="RefSeq" id="XP_018074661.1">
    <property type="nucleotide sequence ID" value="XM_018207531.1"/>
</dbReference>
<keyword evidence="4" id="KW-1185">Reference proteome</keyword>
<organism evidence="3 4">
    <name type="scientific">Mollisia scopiformis</name>
    <name type="common">Conifer needle endophyte fungus</name>
    <name type="synonym">Phialocephala scopiformis</name>
    <dbReference type="NCBI Taxonomy" id="149040"/>
    <lineage>
        <taxon>Eukaryota</taxon>
        <taxon>Fungi</taxon>
        <taxon>Dikarya</taxon>
        <taxon>Ascomycota</taxon>
        <taxon>Pezizomycotina</taxon>
        <taxon>Leotiomycetes</taxon>
        <taxon>Helotiales</taxon>
        <taxon>Mollisiaceae</taxon>
        <taxon>Mollisia</taxon>
    </lineage>
</organism>